<evidence type="ECO:0000313" key="2">
    <source>
        <dbReference type="Proteomes" id="UP001063166"/>
    </source>
</evidence>
<sequence>MVLLGSGYVMKAELGMKIAAKLGINPEQNNIFHARVHINRYTQARNPNFPMLRGIEYAPFQPDFAYILVTRQDDDNRKRKFKERPLDLRVKRAFMQLGELEEGDIQWDTVRWRW</sequence>
<comment type="caution">
    <text evidence="1">The sequence shown here is derived from an EMBL/GenBank/DDBJ whole genome shotgun (WGS) entry which is preliminary data.</text>
</comment>
<dbReference type="EMBL" id="BRPK01000011">
    <property type="protein sequence ID" value="GLB42401.1"/>
    <property type="molecule type" value="Genomic_DNA"/>
</dbReference>
<dbReference type="Proteomes" id="UP001063166">
    <property type="component" value="Unassembled WGS sequence"/>
</dbReference>
<reference evidence="1" key="1">
    <citation type="submission" date="2022-07" db="EMBL/GenBank/DDBJ databases">
        <title>The genome of Lyophyllum shimeji provides insight into the initial evolution of ectomycorrhizal fungal genome.</title>
        <authorList>
            <person name="Kobayashi Y."/>
            <person name="Shibata T."/>
            <person name="Hirakawa H."/>
            <person name="Shigenobu S."/>
            <person name="Nishiyama T."/>
            <person name="Yamada A."/>
            <person name="Hasebe M."/>
            <person name="Kawaguchi M."/>
        </authorList>
    </citation>
    <scope>NUCLEOTIDE SEQUENCE</scope>
    <source>
        <strain evidence="1">AT787</strain>
    </source>
</reference>
<evidence type="ECO:0000313" key="1">
    <source>
        <dbReference type="EMBL" id="GLB42401.1"/>
    </source>
</evidence>
<dbReference type="AlphaFoldDB" id="A0A9P3UTQ5"/>
<proteinExistence type="predicted"/>
<gene>
    <name evidence="1" type="ORF">LshimejAT787_1104160</name>
</gene>
<protein>
    <submittedName>
        <fullName evidence="1">Uncharacterized protein</fullName>
    </submittedName>
</protein>
<dbReference type="OrthoDB" id="3083879at2759"/>
<organism evidence="1 2">
    <name type="scientific">Lyophyllum shimeji</name>
    <name type="common">Hon-shimeji</name>
    <name type="synonym">Tricholoma shimeji</name>
    <dbReference type="NCBI Taxonomy" id="47721"/>
    <lineage>
        <taxon>Eukaryota</taxon>
        <taxon>Fungi</taxon>
        <taxon>Dikarya</taxon>
        <taxon>Basidiomycota</taxon>
        <taxon>Agaricomycotina</taxon>
        <taxon>Agaricomycetes</taxon>
        <taxon>Agaricomycetidae</taxon>
        <taxon>Agaricales</taxon>
        <taxon>Tricholomatineae</taxon>
        <taxon>Lyophyllaceae</taxon>
        <taxon>Lyophyllum</taxon>
    </lineage>
</organism>
<accession>A0A9P3UTQ5</accession>
<name>A0A9P3UTQ5_LYOSH</name>
<keyword evidence="2" id="KW-1185">Reference proteome</keyword>